<feature type="domain" description="Bacterial shufflon protein N-terminal" evidence="1">
    <location>
        <begin position="32"/>
        <end position="79"/>
    </location>
</feature>
<dbReference type="InterPro" id="IPR007001">
    <property type="entry name" value="Shufflon_N"/>
</dbReference>
<dbReference type="Proteomes" id="UP001224812">
    <property type="component" value="Unassembled WGS sequence"/>
</dbReference>
<evidence type="ECO:0000313" key="3">
    <source>
        <dbReference type="Proteomes" id="UP001224812"/>
    </source>
</evidence>
<reference evidence="2 3" key="1">
    <citation type="journal article" date="2023" name="Front. Microbiol.">
        <title>Phylogeography and host specificity of Pasteurellaceae pathogenic to sea-farmed fish in the north-east Atlantic.</title>
        <authorList>
            <person name="Gulla S."/>
            <person name="Colquhoun D.J."/>
            <person name="Olsen A.B."/>
            <person name="Spilsberg B."/>
            <person name="Lagesen K."/>
            <person name="Aakesson C.P."/>
            <person name="Strom S."/>
            <person name="Manji F."/>
            <person name="Birkbeck T.H."/>
            <person name="Nilsen H.K."/>
        </authorList>
    </citation>
    <scope>NUCLEOTIDE SEQUENCE [LARGE SCALE GENOMIC DNA]</scope>
    <source>
        <strain evidence="2 3">VIO11850</strain>
    </source>
</reference>
<dbReference type="RefSeq" id="WP_306384037.1">
    <property type="nucleotide sequence ID" value="NZ_JASAVR010000041.1"/>
</dbReference>
<keyword evidence="3" id="KW-1185">Reference proteome</keyword>
<feature type="non-terminal residue" evidence="2">
    <location>
        <position position="1"/>
    </location>
</feature>
<organism evidence="2 3">
    <name type="scientific">Phocoenobacter skyensis</name>
    <dbReference type="NCBI Taxonomy" id="97481"/>
    <lineage>
        <taxon>Bacteria</taxon>
        <taxon>Pseudomonadati</taxon>
        <taxon>Pseudomonadota</taxon>
        <taxon>Gammaproteobacteria</taxon>
        <taxon>Pasteurellales</taxon>
        <taxon>Pasteurellaceae</taxon>
        <taxon>Phocoenobacter</taxon>
    </lineage>
</organism>
<evidence type="ECO:0000313" key="2">
    <source>
        <dbReference type="EMBL" id="MDP8086410.1"/>
    </source>
</evidence>
<name>A0ABT9JNL4_9PAST</name>
<comment type="caution">
    <text evidence="2">The sequence shown here is derived from an EMBL/GenBank/DDBJ whole genome shotgun (WGS) entry which is preliminary data.</text>
</comment>
<dbReference type="Pfam" id="PF04917">
    <property type="entry name" value="Shufflon_N"/>
    <property type="match status" value="1"/>
</dbReference>
<protein>
    <submittedName>
        <fullName evidence="2">Shufflon system plasmid conjugative transfer pilus tip adhesin PilV</fullName>
    </submittedName>
</protein>
<proteinExistence type="predicted"/>
<dbReference type="EMBL" id="JASAVS010000047">
    <property type="protein sequence ID" value="MDP8086410.1"/>
    <property type="molecule type" value="Genomic_DNA"/>
</dbReference>
<accession>A0ABT9JNL4</accession>
<gene>
    <name evidence="2" type="primary">pilV</name>
    <name evidence="2" type="ORF">QJT92_10860</name>
</gene>
<evidence type="ECO:0000259" key="1">
    <source>
        <dbReference type="Pfam" id="PF04917"/>
    </source>
</evidence>
<sequence>AIDAKNKSNNSELLDGLNSTQFLRADISNRKVEGAEYYASGWYRSTGNGGWYSQTHGGGIHMTDSYWVRIYNNKKFYVNNSSADAVYTAGGMKANKGFYWGNQSLDERYLKKTDNVIKRKSYSTTMRGKGYWDNASNRTFEVTGEVVTYPDGKIEQYFHFKNIKVAWLNWSDGTVRWNLPFWTAFPHKVEWFNAFTVQDSLKKVAITDGADEWLMFWDPLLTTRNSVHINTSLLGDGENFVDLIVKVEGY</sequence>